<proteinExistence type="predicted"/>
<dbReference type="InterPro" id="IPR036737">
    <property type="entry name" value="OmpA-like_sf"/>
</dbReference>
<keyword evidence="8" id="KW-1185">Reference proteome</keyword>
<organism evidence="7 8">
    <name type="scientific">Tenacibaculum skagerrakense</name>
    <dbReference type="NCBI Taxonomy" id="186571"/>
    <lineage>
        <taxon>Bacteria</taxon>
        <taxon>Pseudomonadati</taxon>
        <taxon>Bacteroidota</taxon>
        <taxon>Flavobacteriia</taxon>
        <taxon>Flavobacteriales</taxon>
        <taxon>Flavobacteriaceae</taxon>
        <taxon>Tenacibaculum</taxon>
    </lineage>
</organism>
<evidence type="ECO:0000313" key="7">
    <source>
        <dbReference type="EMBL" id="TCP24973.1"/>
    </source>
</evidence>
<accession>A0A4R2NSQ0</accession>
<feature type="domain" description="OmpA-like" evidence="5">
    <location>
        <begin position="522"/>
        <end position="647"/>
    </location>
</feature>
<dbReference type="SUPFAM" id="SSF54106">
    <property type="entry name" value="LysM domain"/>
    <property type="match status" value="1"/>
</dbReference>
<evidence type="ECO:0000256" key="2">
    <source>
        <dbReference type="ARBA" id="ARBA00023136"/>
    </source>
</evidence>
<dbReference type="InterPro" id="IPR036779">
    <property type="entry name" value="LysM_dom_sf"/>
</dbReference>
<dbReference type="InterPro" id="IPR011990">
    <property type="entry name" value="TPR-like_helical_dom_sf"/>
</dbReference>
<dbReference type="Gene3D" id="1.25.40.10">
    <property type="entry name" value="Tetratricopeptide repeat domain"/>
    <property type="match status" value="1"/>
</dbReference>
<evidence type="ECO:0000256" key="1">
    <source>
        <dbReference type="ARBA" id="ARBA00004442"/>
    </source>
</evidence>
<sequence>MRKIVLFYFLILSFSVFSQRRYAADRYFKEFAYKKSAELYKVIYDKGDESMLVIGRLGDANYYNANTKEAEKWYRLLFEKYKDEVSSEYMFRYAQALKSNGKVEESDKWLRKLKDINKADSRALALEKNLNYFVEYSNKKKTFVSIQNLNINTKYSDFGSFIYKDELYFASTKPEGSKFDKKLYKWNEQPFLNIYKAPANFSNDIEKGLQVNDSERVSSLNTRYHESNAILTSDGKTMYFTRDNYDGDKLEGDKNRVTHLKIYKATLADGNWNNIEELPFNSNEYSCGHPALSADEKTLYFVSDMSGGIGATDIYKVAINDNGSYGKVFNLGRPINTEGREMFPTIDIDNTLYFASDGHLGLGALDVFEAKYSNEEYTNPVNLGSPINGPMDDFSFVISEDKSFGFFSSNRKGGKGDDDIYSFVIYRCKEDIGGYVTDSKTGNPISGAVVRLIDENGNPISEQTTQSDGKYVFKDIECENNFTVSASKDDYRNDEKNAVTEDVDKKEIKTDLELESLIVEAKDSESQIVIRPIYFDFDLYTIREDAEYELEHIVSVMKNHPEMIIRIESHTDSRGTREYNRWLSDKRAKSTRDYIISRGIASERIQSAVGFGEDRLLNNCRNTSATKCTEEEHQKNRRSYFYIVNSANKNIVVNQAEKLEDNTTSNNDYYIVSDSSDTLFNIAKRFGVTVEKLKELNGLKNDVIIVGQKIKLK</sequence>
<dbReference type="Proteomes" id="UP000294564">
    <property type="component" value="Unassembled WGS sequence"/>
</dbReference>
<dbReference type="GO" id="GO:0009279">
    <property type="term" value="C:cell outer membrane"/>
    <property type="evidence" value="ECO:0007669"/>
    <property type="project" value="UniProtKB-SubCell"/>
</dbReference>
<dbReference type="AlphaFoldDB" id="A0A4R2NSQ0"/>
<evidence type="ECO:0000313" key="8">
    <source>
        <dbReference type="Proteomes" id="UP000294564"/>
    </source>
</evidence>
<keyword evidence="2 4" id="KW-0472">Membrane</keyword>
<dbReference type="PROSITE" id="PS51782">
    <property type="entry name" value="LYSM"/>
    <property type="match status" value="1"/>
</dbReference>
<dbReference type="CDD" id="cd00118">
    <property type="entry name" value="LysM"/>
    <property type="match status" value="1"/>
</dbReference>
<keyword evidence="3" id="KW-0998">Cell outer membrane</keyword>
<dbReference type="Pfam" id="PF00691">
    <property type="entry name" value="OmpA"/>
    <property type="match status" value="1"/>
</dbReference>
<dbReference type="PANTHER" id="PTHR30329">
    <property type="entry name" value="STATOR ELEMENT OF FLAGELLAR MOTOR COMPLEX"/>
    <property type="match status" value="1"/>
</dbReference>
<dbReference type="InterPro" id="IPR050330">
    <property type="entry name" value="Bact_OuterMem_StrucFunc"/>
</dbReference>
<dbReference type="Gene3D" id="3.10.350.10">
    <property type="entry name" value="LysM domain"/>
    <property type="match status" value="1"/>
</dbReference>
<dbReference type="InterPro" id="IPR018392">
    <property type="entry name" value="LysM"/>
</dbReference>
<evidence type="ECO:0000259" key="5">
    <source>
        <dbReference type="PROSITE" id="PS51123"/>
    </source>
</evidence>
<gene>
    <name evidence="7" type="ORF">EV195_1043</name>
</gene>
<dbReference type="Gene3D" id="3.30.1330.60">
    <property type="entry name" value="OmpA-like domain"/>
    <property type="match status" value="1"/>
</dbReference>
<dbReference type="EMBL" id="SLXM01000004">
    <property type="protein sequence ID" value="TCP24973.1"/>
    <property type="molecule type" value="Genomic_DNA"/>
</dbReference>
<dbReference type="SUPFAM" id="SSF48452">
    <property type="entry name" value="TPR-like"/>
    <property type="match status" value="1"/>
</dbReference>
<dbReference type="Pfam" id="PF13620">
    <property type="entry name" value="CarboxypepD_reg"/>
    <property type="match status" value="1"/>
</dbReference>
<dbReference type="OrthoDB" id="9809364at2"/>
<comment type="caution">
    <text evidence="7">The sequence shown here is derived from an EMBL/GenBank/DDBJ whole genome shotgun (WGS) entry which is preliminary data.</text>
</comment>
<dbReference type="InterPro" id="IPR006664">
    <property type="entry name" value="OMP_bac"/>
</dbReference>
<dbReference type="SUPFAM" id="SSF103088">
    <property type="entry name" value="OmpA-like"/>
    <property type="match status" value="1"/>
</dbReference>
<dbReference type="RefSeq" id="WP_132794362.1">
    <property type="nucleotide sequence ID" value="NZ_SLXM01000004.1"/>
</dbReference>
<dbReference type="Pfam" id="PF01476">
    <property type="entry name" value="LysM"/>
    <property type="match status" value="1"/>
</dbReference>
<dbReference type="PROSITE" id="PS51123">
    <property type="entry name" value="OMPA_2"/>
    <property type="match status" value="1"/>
</dbReference>
<dbReference type="Pfam" id="PF07676">
    <property type="entry name" value="PD40"/>
    <property type="match status" value="3"/>
</dbReference>
<protein>
    <submittedName>
        <fullName evidence="7">Outer membrane protein OmpA-like peptidoglycan-associated protein</fullName>
    </submittedName>
</protein>
<name>A0A4R2NSQ0_9FLAO</name>
<dbReference type="InterPro" id="IPR006665">
    <property type="entry name" value="OmpA-like"/>
</dbReference>
<dbReference type="SMART" id="SM00257">
    <property type="entry name" value="LysM"/>
    <property type="match status" value="1"/>
</dbReference>
<evidence type="ECO:0000256" key="3">
    <source>
        <dbReference type="ARBA" id="ARBA00023237"/>
    </source>
</evidence>
<dbReference type="Gene3D" id="2.60.40.1120">
    <property type="entry name" value="Carboxypeptidase-like, regulatory domain"/>
    <property type="match status" value="1"/>
</dbReference>
<dbReference type="CDD" id="cd07185">
    <property type="entry name" value="OmpA_C-like"/>
    <property type="match status" value="1"/>
</dbReference>
<comment type="subcellular location">
    <subcellularLocation>
        <location evidence="1">Cell outer membrane</location>
    </subcellularLocation>
</comment>
<feature type="domain" description="LysM" evidence="6">
    <location>
        <begin position="668"/>
        <end position="712"/>
    </location>
</feature>
<dbReference type="InterPro" id="IPR011659">
    <property type="entry name" value="WD40"/>
</dbReference>
<dbReference type="PRINTS" id="PR01021">
    <property type="entry name" value="OMPADOMAIN"/>
</dbReference>
<dbReference type="Gene3D" id="2.120.10.30">
    <property type="entry name" value="TolB, C-terminal domain"/>
    <property type="match status" value="1"/>
</dbReference>
<dbReference type="PANTHER" id="PTHR30329:SF21">
    <property type="entry name" value="LIPOPROTEIN YIAD-RELATED"/>
    <property type="match status" value="1"/>
</dbReference>
<dbReference type="InterPro" id="IPR011042">
    <property type="entry name" value="6-blade_b-propeller_TolB-like"/>
</dbReference>
<dbReference type="SUPFAM" id="SSF49478">
    <property type="entry name" value="Cna protein B-type domain"/>
    <property type="match status" value="1"/>
</dbReference>
<evidence type="ECO:0000259" key="6">
    <source>
        <dbReference type="PROSITE" id="PS51782"/>
    </source>
</evidence>
<reference evidence="7 8" key="1">
    <citation type="submission" date="2019-03" db="EMBL/GenBank/DDBJ databases">
        <title>Genomic Encyclopedia of Type Strains, Phase IV (KMG-IV): sequencing the most valuable type-strain genomes for metagenomic binning, comparative biology and taxonomic classification.</title>
        <authorList>
            <person name="Goeker M."/>
        </authorList>
    </citation>
    <scope>NUCLEOTIDE SEQUENCE [LARGE SCALE GENOMIC DNA]</scope>
    <source>
        <strain evidence="7 8">DSM 14836</strain>
    </source>
</reference>
<evidence type="ECO:0000256" key="4">
    <source>
        <dbReference type="PROSITE-ProRule" id="PRU00473"/>
    </source>
</evidence>
<dbReference type="SUPFAM" id="SSF82171">
    <property type="entry name" value="DPP6 N-terminal domain-like"/>
    <property type="match status" value="1"/>
</dbReference>